<organism evidence="1 2">
    <name type="scientific">Vaccinium darrowii</name>
    <dbReference type="NCBI Taxonomy" id="229202"/>
    <lineage>
        <taxon>Eukaryota</taxon>
        <taxon>Viridiplantae</taxon>
        <taxon>Streptophyta</taxon>
        <taxon>Embryophyta</taxon>
        <taxon>Tracheophyta</taxon>
        <taxon>Spermatophyta</taxon>
        <taxon>Magnoliopsida</taxon>
        <taxon>eudicotyledons</taxon>
        <taxon>Gunneridae</taxon>
        <taxon>Pentapetalae</taxon>
        <taxon>asterids</taxon>
        <taxon>Ericales</taxon>
        <taxon>Ericaceae</taxon>
        <taxon>Vaccinioideae</taxon>
        <taxon>Vaccinieae</taxon>
        <taxon>Vaccinium</taxon>
    </lineage>
</organism>
<evidence type="ECO:0000313" key="1">
    <source>
        <dbReference type="EMBL" id="KAH7840350.1"/>
    </source>
</evidence>
<gene>
    <name evidence="1" type="ORF">Vadar_015813</name>
</gene>
<comment type="caution">
    <text evidence="1">The sequence shown here is derived from an EMBL/GenBank/DDBJ whole genome shotgun (WGS) entry which is preliminary data.</text>
</comment>
<name>A0ACB7XHT9_9ERIC</name>
<dbReference type="Proteomes" id="UP000828048">
    <property type="component" value="Chromosome 10"/>
</dbReference>
<keyword evidence="2" id="KW-1185">Reference proteome</keyword>
<proteinExistence type="predicted"/>
<accession>A0ACB7XHT9</accession>
<dbReference type="EMBL" id="CM037160">
    <property type="protein sequence ID" value="KAH7840350.1"/>
    <property type="molecule type" value="Genomic_DNA"/>
</dbReference>
<protein>
    <submittedName>
        <fullName evidence="1">Uncharacterized protein</fullName>
    </submittedName>
</protein>
<sequence length="189" mass="21370">MSTRLLTRFLPRLSSAFHLSCFSYPTARSTRCSPSLYSLLTTTSIPRFPPPATAVRSFATNLPKYCPTEDARGLDWEHWLVILFPNEGRGATRDQIIDTYIKTLAMFVGSEEEARMRIYSISTQHCYSFGYRGSVELANEIEAAKLPQVALVVPDAYQNPENQDYGGMAFHAINLSDVLNHFYLLVFTQ</sequence>
<evidence type="ECO:0000313" key="2">
    <source>
        <dbReference type="Proteomes" id="UP000828048"/>
    </source>
</evidence>
<reference evidence="1 2" key="1">
    <citation type="journal article" date="2021" name="Hortic Res">
        <title>High-quality reference genome and annotation aids understanding of berry development for evergreen blueberry (Vaccinium darrowii).</title>
        <authorList>
            <person name="Yu J."/>
            <person name="Hulse-Kemp A.M."/>
            <person name="Babiker E."/>
            <person name="Staton M."/>
        </authorList>
    </citation>
    <scope>NUCLEOTIDE SEQUENCE [LARGE SCALE GENOMIC DNA]</scope>
    <source>
        <strain evidence="2">cv. NJ 8807/NJ 8810</strain>
        <tissue evidence="1">Young leaf</tissue>
    </source>
</reference>